<dbReference type="Proteomes" id="UP000726737">
    <property type="component" value="Unassembled WGS sequence"/>
</dbReference>
<dbReference type="OrthoDB" id="2344327at2759"/>
<name>A0A9P6Q246_9FUNG</name>
<gene>
    <name evidence="2" type="ORF">BG011_003706</name>
</gene>
<evidence type="ECO:0000256" key="1">
    <source>
        <dbReference type="SAM" id="Phobius"/>
    </source>
</evidence>
<comment type="caution">
    <text evidence="2">The sequence shown here is derived from an EMBL/GenBank/DDBJ whole genome shotgun (WGS) entry which is preliminary data.</text>
</comment>
<reference evidence="2" key="1">
    <citation type="journal article" date="2020" name="Fungal Divers.">
        <title>Resolving the Mortierellaceae phylogeny through synthesis of multi-gene phylogenetics and phylogenomics.</title>
        <authorList>
            <person name="Vandepol N."/>
            <person name="Liber J."/>
            <person name="Desiro A."/>
            <person name="Na H."/>
            <person name="Kennedy M."/>
            <person name="Barry K."/>
            <person name="Grigoriev I.V."/>
            <person name="Miller A.N."/>
            <person name="O'Donnell K."/>
            <person name="Stajich J.E."/>
            <person name="Bonito G."/>
        </authorList>
    </citation>
    <scope>NUCLEOTIDE SEQUENCE</scope>
    <source>
        <strain evidence="2">KOD948</strain>
    </source>
</reference>
<organism evidence="2 3">
    <name type="scientific">Mortierella polycephala</name>
    <dbReference type="NCBI Taxonomy" id="41804"/>
    <lineage>
        <taxon>Eukaryota</taxon>
        <taxon>Fungi</taxon>
        <taxon>Fungi incertae sedis</taxon>
        <taxon>Mucoromycota</taxon>
        <taxon>Mortierellomycotina</taxon>
        <taxon>Mortierellomycetes</taxon>
        <taxon>Mortierellales</taxon>
        <taxon>Mortierellaceae</taxon>
        <taxon>Mortierella</taxon>
    </lineage>
</organism>
<feature type="transmembrane region" description="Helical" evidence="1">
    <location>
        <begin position="137"/>
        <end position="157"/>
    </location>
</feature>
<feature type="transmembrane region" description="Helical" evidence="1">
    <location>
        <begin position="91"/>
        <end position="117"/>
    </location>
</feature>
<evidence type="ECO:0000313" key="3">
    <source>
        <dbReference type="Proteomes" id="UP000726737"/>
    </source>
</evidence>
<protein>
    <submittedName>
        <fullName evidence="2">Uncharacterized protein</fullName>
    </submittedName>
</protein>
<sequence>MAFSAHSGLLKLGFVLSITLFFLGMIVLGSLAKFGTTQGVCLLFNNGKVNDSAKCSFSVTAGAIIALAGCFLFGMDWVTWKRSENYKGKNASVAALFLAPLMCIFSFCTAIVIGLGIKSTCNYVGSSCSSRDSTVKGIYTGISCAALAGLFFALYSVSEYTQYRRRHIEGDKVI</sequence>
<dbReference type="AlphaFoldDB" id="A0A9P6Q246"/>
<feature type="transmembrane region" description="Helical" evidence="1">
    <location>
        <begin position="12"/>
        <end position="36"/>
    </location>
</feature>
<proteinExistence type="predicted"/>
<keyword evidence="1" id="KW-0812">Transmembrane</keyword>
<accession>A0A9P6Q246</accession>
<dbReference type="EMBL" id="JAAAJA010000243">
    <property type="protein sequence ID" value="KAG0257853.1"/>
    <property type="molecule type" value="Genomic_DNA"/>
</dbReference>
<feature type="transmembrane region" description="Helical" evidence="1">
    <location>
        <begin position="56"/>
        <end position="79"/>
    </location>
</feature>
<keyword evidence="3" id="KW-1185">Reference proteome</keyword>
<keyword evidence="1" id="KW-0472">Membrane</keyword>
<keyword evidence="1" id="KW-1133">Transmembrane helix</keyword>
<evidence type="ECO:0000313" key="2">
    <source>
        <dbReference type="EMBL" id="KAG0257853.1"/>
    </source>
</evidence>